<protein>
    <submittedName>
        <fullName evidence="1">Uncharacterized protein</fullName>
    </submittedName>
</protein>
<sequence>MKKIKEIGFFYGSSELKLLRLPILPQHEGFPLEDLIITASVTTQSDSQWLQKLLALLQQKQTRAGFVSQLLVGGENSRSAFCNSAGALVDCVVVGGEETSRDFRCEGERRYRTLISLLGSLATMSRVVNYHSSWARQHQVELFDASGNPCFTAVRGFNPAGGAPGGG</sequence>
<proteinExistence type="predicted"/>
<name>A0A2Z7BX45_9LAMI</name>
<evidence type="ECO:0000313" key="2">
    <source>
        <dbReference type="Proteomes" id="UP000250235"/>
    </source>
</evidence>
<reference evidence="1 2" key="1">
    <citation type="journal article" date="2015" name="Proc. Natl. Acad. Sci. U.S.A.">
        <title>The resurrection genome of Boea hygrometrica: A blueprint for survival of dehydration.</title>
        <authorList>
            <person name="Xiao L."/>
            <person name="Yang G."/>
            <person name="Zhang L."/>
            <person name="Yang X."/>
            <person name="Zhao S."/>
            <person name="Ji Z."/>
            <person name="Zhou Q."/>
            <person name="Hu M."/>
            <person name="Wang Y."/>
            <person name="Chen M."/>
            <person name="Xu Y."/>
            <person name="Jin H."/>
            <person name="Xiao X."/>
            <person name="Hu G."/>
            <person name="Bao F."/>
            <person name="Hu Y."/>
            <person name="Wan P."/>
            <person name="Li L."/>
            <person name="Deng X."/>
            <person name="Kuang T."/>
            <person name="Xiang C."/>
            <person name="Zhu J.K."/>
            <person name="Oliver M.J."/>
            <person name="He Y."/>
        </authorList>
    </citation>
    <scope>NUCLEOTIDE SEQUENCE [LARGE SCALE GENOMIC DNA]</scope>
    <source>
        <strain evidence="2">cv. XS01</strain>
    </source>
</reference>
<gene>
    <name evidence="1" type="ORF">F511_12993</name>
</gene>
<dbReference type="EMBL" id="KV001308">
    <property type="protein sequence ID" value="KZV39161.1"/>
    <property type="molecule type" value="Genomic_DNA"/>
</dbReference>
<evidence type="ECO:0000313" key="1">
    <source>
        <dbReference type="EMBL" id="KZV39161.1"/>
    </source>
</evidence>
<dbReference type="Proteomes" id="UP000250235">
    <property type="component" value="Unassembled WGS sequence"/>
</dbReference>
<keyword evidence="2" id="KW-1185">Reference proteome</keyword>
<dbReference type="AlphaFoldDB" id="A0A2Z7BX45"/>
<organism evidence="1 2">
    <name type="scientific">Dorcoceras hygrometricum</name>
    <dbReference type="NCBI Taxonomy" id="472368"/>
    <lineage>
        <taxon>Eukaryota</taxon>
        <taxon>Viridiplantae</taxon>
        <taxon>Streptophyta</taxon>
        <taxon>Embryophyta</taxon>
        <taxon>Tracheophyta</taxon>
        <taxon>Spermatophyta</taxon>
        <taxon>Magnoliopsida</taxon>
        <taxon>eudicotyledons</taxon>
        <taxon>Gunneridae</taxon>
        <taxon>Pentapetalae</taxon>
        <taxon>asterids</taxon>
        <taxon>lamiids</taxon>
        <taxon>Lamiales</taxon>
        <taxon>Gesneriaceae</taxon>
        <taxon>Didymocarpoideae</taxon>
        <taxon>Trichosporeae</taxon>
        <taxon>Loxocarpinae</taxon>
        <taxon>Dorcoceras</taxon>
    </lineage>
</organism>
<accession>A0A2Z7BX45</accession>